<dbReference type="KEGG" id="mtm:MYCTH_61337"/>
<dbReference type="GeneID" id="11514639"/>
<name>G2QMC1_THET4</name>
<accession>G2QMC1</accession>
<dbReference type="VEuPathDB" id="FungiDB:MYCTH_61337"/>
<proteinExistence type="predicted"/>
<dbReference type="EMBL" id="CP003007">
    <property type="protein sequence ID" value="AEO61101.1"/>
    <property type="molecule type" value="Genomic_DNA"/>
</dbReference>
<dbReference type="RefSeq" id="XP_003666346.1">
    <property type="nucleotide sequence ID" value="XM_003666298.1"/>
</dbReference>
<dbReference type="OrthoDB" id="5099098at2759"/>
<reference evidence="1 2" key="1">
    <citation type="journal article" date="2011" name="Nat. Biotechnol.">
        <title>Comparative genomic analysis of the thermophilic biomass-degrading fungi Myceliophthora thermophila and Thielavia terrestris.</title>
        <authorList>
            <person name="Berka R.M."/>
            <person name="Grigoriev I.V."/>
            <person name="Otillar R."/>
            <person name="Salamov A."/>
            <person name="Grimwood J."/>
            <person name="Reid I."/>
            <person name="Ishmael N."/>
            <person name="John T."/>
            <person name="Darmond C."/>
            <person name="Moisan M.-C."/>
            <person name="Henrissat B."/>
            <person name="Coutinho P.M."/>
            <person name="Lombard V."/>
            <person name="Natvig D.O."/>
            <person name="Lindquist E."/>
            <person name="Schmutz J."/>
            <person name="Lucas S."/>
            <person name="Harris P."/>
            <person name="Powlowski J."/>
            <person name="Bellemare A."/>
            <person name="Taylor D."/>
            <person name="Butler G."/>
            <person name="de Vries R.P."/>
            <person name="Allijn I.E."/>
            <person name="van den Brink J."/>
            <person name="Ushinsky S."/>
            <person name="Storms R."/>
            <person name="Powell A.J."/>
            <person name="Paulsen I.T."/>
            <person name="Elbourne L.D.H."/>
            <person name="Baker S.E."/>
            <person name="Magnuson J."/>
            <person name="LaBoissiere S."/>
            <person name="Clutterbuck A.J."/>
            <person name="Martinez D."/>
            <person name="Wogulis M."/>
            <person name="de Leon A.L."/>
            <person name="Rey M.W."/>
            <person name="Tsang A."/>
        </authorList>
    </citation>
    <scope>NUCLEOTIDE SEQUENCE [LARGE SCALE GENOMIC DNA]</scope>
    <source>
        <strain evidence="2">ATCC 42464 / BCRC 31852 / DSM 1799</strain>
    </source>
</reference>
<dbReference type="InParanoid" id="G2QMC1"/>
<protein>
    <submittedName>
        <fullName evidence="1">Uncharacterized protein</fullName>
    </submittedName>
</protein>
<keyword evidence="2" id="KW-1185">Reference proteome</keyword>
<evidence type="ECO:0000313" key="1">
    <source>
        <dbReference type="EMBL" id="AEO61101.1"/>
    </source>
</evidence>
<evidence type="ECO:0000313" key="2">
    <source>
        <dbReference type="Proteomes" id="UP000007322"/>
    </source>
</evidence>
<dbReference type="AlphaFoldDB" id="G2QMC1"/>
<sequence>MPCSFCFSRGLCCRIIESSSCYGEYVYHRRLYDGSRVLVSSYYRRIKAPRPIRTRC</sequence>
<dbReference type="Proteomes" id="UP000007322">
    <property type="component" value="Chromosome 6"/>
</dbReference>
<dbReference type="HOGENOM" id="CLU_201363_0_0_1"/>
<gene>
    <name evidence="1" type="ORF">MYCTH_61337</name>
</gene>
<organism evidence="1 2">
    <name type="scientific">Thermothelomyces thermophilus (strain ATCC 42464 / BCRC 31852 / DSM 1799)</name>
    <name type="common">Sporotrichum thermophile</name>
    <dbReference type="NCBI Taxonomy" id="573729"/>
    <lineage>
        <taxon>Eukaryota</taxon>
        <taxon>Fungi</taxon>
        <taxon>Dikarya</taxon>
        <taxon>Ascomycota</taxon>
        <taxon>Pezizomycotina</taxon>
        <taxon>Sordariomycetes</taxon>
        <taxon>Sordariomycetidae</taxon>
        <taxon>Sordariales</taxon>
        <taxon>Chaetomiaceae</taxon>
        <taxon>Thermothelomyces</taxon>
    </lineage>
</organism>